<evidence type="ECO:0000313" key="2">
    <source>
        <dbReference type="Proteomes" id="UP000515909"/>
    </source>
</evidence>
<dbReference type="KEGG" id="cfem:HCR03_04560"/>
<protein>
    <submittedName>
        <fullName evidence="1">Uncharacterized protein</fullName>
    </submittedName>
</protein>
<organism evidence="1 2">
    <name type="scientific">Caproicibacter fermentans</name>
    <dbReference type="NCBI Taxonomy" id="2576756"/>
    <lineage>
        <taxon>Bacteria</taxon>
        <taxon>Bacillati</taxon>
        <taxon>Bacillota</taxon>
        <taxon>Clostridia</taxon>
        <taxon>Eubacteriales</taxon>
        <taxon>Acutalibacteraceae</taxon>
        <taxon>Caproicibacter</taxon>
    </lineage>
</organism>
<evidence type="ECO:0000313" key="1">
    <source>
        <dbReference type="EMBL" id="QNK41540.1"/>
    </source>
</evidence>
<dbReference type="RefSeq" id="WP_187036846.1">
    <property type="nucleotide sequence ID" value="NZ_CP060286.1"/>
</dbReference>
<sequence length="62" mass="6844">MDLIVTADELMEAARCASRMTGYADPDERLIITCLTADNGTQIRLILDRSCLKKNIVPDDSS</sequence>
<dbReference type="AlphaFoldDB" id="A0A7G8TD49"/>
<accession>A0A7G8TD49</accession>
<gene>
    <name evidence="1" type="ORF">HCR03_04560</name>
</gene>
<dbReference type="Proteomes" id="UP000515909">
    <property type="component" value="Chromosome"/>
</dbReference>
<dbReference type="EMBL" id="CP060286">
    <property type="protein sequence ID" value="QNK41540.1"/>
    <property type="molecule type" value="Genomic_DNA"/>
</dbReference>
<name>A0A7G8TD49_9FIRM</name>
<proteinExistence type="predicted"/>
<reference evidence="1 2" key="1">
    <citation type="submission" date="2020-08" db="EMBL/GenBank/DDBJ databases">
        <title>The isolate Caproiciproducens sp. 7D4C2 produces n-caproate at mildly acidic conditions from hexoses: genome and rBOX comparison with related strains and chain-elongating bacteria.</title>
        <authorList>
            <person name="Esquivel-Elizondo S."/>
            <person name="Bagci C."/>
            <person name="Temovska M."/>
            <person name="Jeon B.S."/>
            <person name="Bessarab I."/>
            <person name="Williams R.B.H."/>
            <person name="Huson D.H."/>
            <person name="Angenent L.T."/>
        </authorList>
    </citation>
    <scope>NUCLEOTIDE SEQUENCE [LARGE SCALE GENOMIC DNA]</scope>
    <source>
        <strain evidence="1 2">7D4C2</strain>
    </source>
</reference>